<dbReference type="STRING" id="1293598.IV56_GL001571"/>
<protein>
    <submittedName>
        <fullName evidence="2">Uncharacterized protein</fullName>
    </submittedName>
</protein>
<proteinExistence type="predicted"/>
<accession>A0A0R2MY02</accession>
<keyword evidence="1" id="KW-1133">Transmembrane helix</keyword>
<feature type="transmembrane region" description="Helical" evidence="1">
    <location>
        <begin position="26"/>
        <end position="47"/>
    </location>
</feature>
<reference evidence="2 3" key="1">
    <citation type="journal article" date="2015" name="Genome Announc.">
        <title>Expanding the biotechnology potential of lactobacilli through comparative genomics of 213 strains and associated genera.</title>
        <authorList>
            <person name="Sun Z."/>
            <person name="Harris H.M."/>
            <person name="McCann A."/>
            <person name="Guo C."/>
            <person name="Argimon S."/>
            <person name="Zhang W."/>
            <person name="Yang X."/>
            <person name="Jeffery I.B."/>
            <person name="Cooney J.C."/>
            <person name="Kagawa T.F."/>
            <person name="Liu W."/>
            <person name="Song Y."/>
            <person name="Salvetti E."/>
            <person name="Wrobel A."/>
            <person name="Rasinkangas P."/>
            <person name="Parkhill J."/>
            <person name="Rea M.C."/>
            <person name="O'Sullivan O."/>
            <person name="Ritari J."/>
            <person name="Douillard F.P."/>
            <person name="Paul Ross R."/>
            <person name="Yang R."/>
            <person name="Briner A.E."/>
            <person name="Felis G.E."/>
            <person name="de Vos W.M."/>
            <person name="Barrangou R."/>
            <person name="Klaenhammer T.R."/>
            <person name="Caufield P.W."/>
            <person name="Cui Y."/>
            <person name="Zhang H."/>
            <person name="O'Toole P.W."/>
        </authorList>
    </citation>
    <scope>NUCLEOTIDE SEQUENCE [LARGE SCALE GENOMIC DNA]</scope>
    <source>
        <strain evidence="2 3">DSM 24301</strain>
    </source>
</reference>
<feature type="transmembrane region" description="Helical" evidence="1">
    <location>
        <begin position="59"/>
        <end position="79"/>
    </location>
</feature>
<keyword evidence="1" id="KW-0812">Transmembrane</keyword>
<gene>
    <name evidence="2" type="ORF">IV56_GL001571</name>
</gene>
<dbReference type="PATRIC" id="fig|1293598.4.peg.1637"/>
<name>A0A0R2MY02_9LACO</name>
<keyword evidence="3" id="KW-1185">Reference proteome</keyword>
<sequence length="88" mass="10544">MTYTKREDFKSTFPLRRSKKMKNKKMPFSLIGALLSIAFNFLLFKLADTYHWSFNTQLIIFPIFMPLALFGFMYGVAYWQQRSDKKKL</sequence>
<keyword evidence="1" id="KW-0472">Membrane</keyword>
<dbReference type="EMBL" id="JQCE01000005">
    <property type="protein sequence ID" value="KRO18437.1"/>
    <property type="molecule type" value="Genomic_DNA"/>
</dbReference>
<evidence type="ECO:0000256" key="1">
    <source>
        <dbReference type="SAM" id="Phobius"/>
    </source>
</evidence>
<comment type="caution">
    <text evidence="2">The sequence shown here is derived from an EMBL/GenBank/DDBJ whole genome shotgun (WGS) entry which is preliminary data.</text>
</comment>
<evidence type="ECO:0000313" key="3">
    <source>
        <dbReference type="Proteomes" id="UP000050969"/>
    </source>
</evidence>
<dbReference type="AlphaFoldDB" id="A0A0R2MY02"/>
<dbReference type="Proteomes" id="UP000050969">
    <property type="component" value="Unassembled WGS sequence"/>
</dbReference>
<organism evidence="2 3">
    <name type="scientific">Lacticaseibacillus saniviri JCM 17471 = DSM 24301</name>
    <dbReference type="NCBI Taxonomy" id="1293598"/>
    <lineage>
        <taxon>Bacteria</taxon>
        <taxon>Bacillati</taxon>
        <taxon>Bacillota</taxon>
        <taxon>Bacilli</taxon>
        <taxon>Lactobacillales</taxon>
        <taxon>Lactobacillaceae</taxon>
        <taxon>Lacticaseibacillus</taxon>
    </lineage>
</organism>
<evidence type="ECO:0000313" key="2">
    <source>
        <dbReference type="EMBL" id="KRO18437.1"/>
    </source>
</evidence>